<reference evidence="2" key="1">
    <citation type="journal article" date="2014" name="Science">
        <title>Ancient hybridizations among the ancestral genomes of bread wheat.</title>
        <authorList>
            <consortium name="International Wheat Genome Sequencing Consortium,"/>
            <person name="Marcussen T."/>
            <person name="Sandve S.R."/>
            <person name="Heier L."/>
            <person name="Spannagl M."/>
            <person name="Pfeifer M."/>
            <person name="Jakobsen K.S."/>
            <person name="Wulff B.B."/>
            <person name="Steuernagel B."/>
            <person name="Mayer K.F."/>
            <person name="Olsen O.A."/>
        </authorList>
    </citation>
    <scope>NUCLEOTIDE SEQUENCE [LARGE SCALE GENOMIC DNA]</scope>
    <source>
        <strain evidence="2">cv. AL8/78</strain>
    </source>
</reference>
<reference evidence="1" key="5">
    <citation type="journal article" date="2021" name="G3 (Bethesda)">
        <title>Aegilops tauschii genome assembly Aet v5.0 features greater sequence contiguity and improved annotation.</title>
        <authorList>
            <person name="Wang L."/>
            <person name="Zhu T."/>
            <person name="Rodriguez J.C."/>
            <person name="Deal K.R."/>
            <person name="Dubcovsky J."/>
            <person name="McGuire P.E."/>
            <person name="Lux T."/>
            <person name="Spannagl M."/>
            <person name="Mayer K.F.X."/>
            <person name="Baldrich P."/>
            <person name="Meyers B.C."/>
            <person name="Huo N."/>
            <person name="Gu Y.Q."/>
            <person name="Zhou H."/>
            <person name="Devos K.M."/>
            <person name="Bennetzen J.L."/>
            <person name="Unver T."/>
            <person name="Budak H."/>
            <person name="Gulick P.J."/>
            <person name="Galiba G."/>
            <person name="Kalapos B."/>
            <person name="Nelson D.R."/>
            <person name="Li P."/>
            <person name="You F.M."/>
            <person name="Luo M.C."/>
            <person name="Dvorak J."/>
        </authorList>
    </citation>
    <scope>NUCLEOTIDE SEQUENCE [LARGE SCALE GENOMIC DNA]</scope>
    <source>
        <strain evidence="1">cv. AL8/78</strain>
    </source>
</reference>
<keyword evidence="2" id="KW-1185">Reference proteome</keyword>
<evidence type="ECO:0000313" key="2">
    <source>
        <dbReference type="Proteomes" id="UP000015105"/>
    </source>
</evidence>
<dbReference type="EnsemblPlants" id="AET4Gv20503300.1">
    <property type="protein sequence ID" value="AET4Gv20503300.1"/>
    <property type="gene ID" value="AET4Gv20503300"/>
</dbReference>
<evidence type="ECO:0000313" key="1">
    <source>
        <dbReference type="EnsemblPlants" id="AET4Gv20503300.1"/>
    </source>
</evidence>
<dbReference type="Proteomes" id="UP000015105">
    <property type="component" value="Chromosome 4D"/>
</dbReference>
<proteinExistence type="predicted"/>
<accession>A0A453IAX7</accession>
<dbReference type="Gramene" id="AET4Gv20503300.1">
    <property type="protein sequence ID" value="AET4Gv20503300.1"/>
    <property type="gene ID" value="AET4Gv20503300"/>
</dbReference>
<sequence length="61" mass="7243">EKVLCKRCIIDRLDSRTHERGHTKTFACWVWVWDVAHISTKHTLWRVPRGEGHVEAMLSFL</sequence>
<reference evidence="1" key="4">
    <citation type="submission" date="2019-03" db="UniProtKB">
        <authorList>
            <consortium name="EnsemblPlants"/>
        </authorList>
    </citation>
    <scope>IDENTIFICATION</scope>
</reference>
<name>A0A453IAX7_AEGTS</name>
<protein>
    <submittedName>
        <fullName evidence="1">Uncharacterized protein</fullName>
    </submittedName>
</protein>
<organism evidence="1 2">
    <name type="scientific">Aegilops tauschii subsp. strangulata</name>
    <name type="common">Goatgrass</name>
    <dbReference type="NCBI Taxonomy" id="200361"/>
    <lineage>
        <taxon>Eukaryota</taxon>
        <taxon>Viridiplantae</taxon>
        <taxon>Streptophyta</taxon>
        <taxon>Embryophyta</taxon>
        <taxon>Tracheophyta</taxon>
        <taxon>Spermatophyta</taxon>
        <taxon>Magnoliopsida</taxon>
        <taxon>Liliopsida</taxon>
        <taxon>Poales</taxon>
        <taxon>Poaceae</taxon>
        <taxon>BOP clade</taxon>
        <taxon>Pooideae</taxon>
        <taxon>Triticodae</taxon>
        <taxon>Triticeae</taxon>
        <taxon>Triticinae</taxon>
        <taxon>Aegilops</taxon>
    </lineage>
</organism>
<dbReference type="AlphaFoldDB" id="A0A453IAX7"/>
<reference evidence="2" key="2">
    <citation type="journal article" date="2017" name="Nat. Plants">
        <title>The Aegilops tauschii genome reveals multiple impacts of transposons.</title>
        <authorList>
            <person name="Zhao G."/>
            <person name="Zou C."/>
            <person name="Li K."/>
            <person name="Wang K."/>
            <person name="Li T."/>
            <person name="Gao L."/>
            <person name="Zhang X."/>
            <person name="Wang H."/>
            <person name="Yang Z."/>
            <person name="Liu X."/>
            <person name="Jiang W."/>
            <person name="Mao L."/>
            <person name="Kong X."/>
            <person name="Jiao Y."/>
            <person name="Jia J."/>
        </authorList>
    </citation>
    <scope>NUCLEOTIDE SEQUENCE [LARGE SCALE GENOMIC DNA]</scope>
    <source>
        <strain evidence="2">cv. AL8/78</strain>
    </source>
</reference>
<reference evidence="1" key="3">
    <citation type="journal article" date="2017" name="Nature">
        <title>Genome sequence of the progenitor of the wheat D genome Aegilops tauschii.</title>
        <authorList>
            <person name="Luo M.C."/>
            <person name="Gu Y.Q."/>
            <person name="Puiu D."/>
            <person name="Wang H."/>
            <person name="Twardziok S.O."/>
            <person name="Deal K.R."/>
            <person name="Huo N."/>
            <person name="Zhu T."/>
            <person name="Wang L."/>
            <person name="Wang Y."/>
            <person name="McGuire P.E."/>
            <person name="Liu S."/>
            <person name="Long H."/>
            <person name="Ramasamy R.K."/>
            <person name="Rodriguez J.C."/>
            <person name="Van S.L."/>
            <person name="Yuan L."/>
            <person name="Wang Z."/>
            <person name="Xia Z."/>
            <person name="Xiao L."/>
            <person name="Anderson O.D."/>
            <person name="Ouyang S."/>
            <person name="Liang Y."/>
            <person name="Zimin A.V."/>
            <person name="Pertea G."/>
            <person name="Qi P."/>
            <person name="Bennetzen J.L."/>
            <person name="Dai X."/>
            <person name="Dawson M.W."/>
            <person name="Muller H.G."/>
            <person name="Kugler K."/>
            <person name="Rivarola-Duarte L."/>
            <person name="Spannagl M."/>
            <person name="Mayer K.F.X."/>
            <person name="Lu F.H."/>
            <person name="Bevan M.W."/>
            <person name="Leroy P."/>
            <person name="Li P."/>
            <person name="You F.M."/>
            <person name="Sun Q."/>
            <person name="Liu Z."/>
            <person name="Lyons E."/>
            <person name="Wicker T."/>
            <person name="Salzberg S.L."/>
            <person name="Devos K.M."/>
            <person name="Dvorak J."/>
        </authorList>
    </citation>
    <scope>NUCLEOTIDE SEQUENCE [LARGE SCALE GENOMIC DNA]</scope>
    <source>
        <strain evidence="1">cv. AL8/78</strain>
    </source>
</reference>